<keyword evidence="2" id="KW-0805">Transcription regulation</keyword>
<feature type="domain" description="Response regulatory" evidence="7">
    <location>
        <begin position="5"/>
        <end position="121"/>
    </location>
</feature>
<dbReference type="InterPro" id="IPR016032">
    <property type="entry name" value="Sig_transdc_resp-reg_C-effctor"/>
</dbReference>
<protein>
    <submittedName>
        <fullName evidence="8">LuxR family two component transcriptional regulator</fullName>
    </submittedName>
</protein>
<evidence type="ECO:0000256" key="3">
    <source>
        <dbReference type="ARBA" id="ARBA00023125"/>
    </source>
</evidence>
<dbReference type="Proteomes" id="UP000238308">
    <property type="component" value="Unassembled WGS sequence"/>
</dbReference>
<dbReference type="GO" id="GO:0006355">
    <property type="term" value="P:regulation of DNA-templated transcription"/>
    <property type="evidence" value="ECO:0007669"/>
    <property type="project" value="InterPro"/>
</dbReference>
<accession>A0A2T0XD89</accession>
<dbReference type="SUPFAM" id="SSF46894">
    <property type="entry name" value="C-terminal effector domain of the bipartite response regulators"/>
    <property type="match status" value="1"/>
</dbReference>
<keyword evidence="3" id="KW-0238">DNA-binding</keyword>
<feature type="domain" description="HTH luxR-type" evidence="6">
    <location>
        <begin position="144"/>
        <end position="209"/>
    </location>
</feature>
<organism evidence="8 9">
    <name type="scientific">Jezberella montanilacus</name>
    <dbReference type="NCBI Taxonomy" id="323426"/>
    <lineage>
        <taxon>Bacteria</taxon>
        <taxon>Pseudomonadati</taxon>
        <taxon>Pseudomonadota</taxon>
        <taxon>Betaproteobacteria</taxon>
        <taxon>Burkholderiales</taxon>
        <taxon>Alcaligenaceae</taxon>
        <taxon>Jezberella</taxon>
    </lineage>
</organism>
<feature type="modified residue" description="4-aspartylphosphate" evidence="5">
    <location>
        <position position="56"/>
    </location>
</feature>
<dbReference type="PROSITE" id="PS50110">
    <property type="entry name" value="RESPONSE_REGULATORY"/>
    <property type="match status" value="1"/>
</dbReference>
<keyword evidence="1 5" id="KW-0597">Phosphoprotein</keyword>
<comment type="caution">
    <text evidence="8">The sequence shown here is derived from an EMBL/GenBank/DDBJ whole genome shotgun (WGS) entry which is preliminary data.</text>
</comment>
<evidence type="ECO:0000313" key="9">
    <source>
        <dbReference type="Proteomes" id="UP000238308"/>
    </source>
</evidence>
<evidence type="ECO:0000313" key="8">
    <source>
        <dbReference type="EMBL" id="PRY96898.1"/>
    </source>
</evidence>
<dbReference type="PRINTS" id="PR00038">
    <property type="entry name" value="HTHLUXR"/>
</dbReference>
<dbReference type="Pfam" id="PF00196">
    <property type="entry name" value="GerE"/>
    <property type="match status" value="1"/>
</dbReference>
<evidence type="ECO:0000256" key="2">
    <source>
        <dbReference type="ARBA" id="ARBA00023015"/>
    </source>
</evidence>
<proteinExistence type="predicted"/>
<dbReference type="EMBL" id="PVTV01000016">
    <property type="protein sequence ID" value="PRY96898.1"/>
    <property type="molecule type" value="Genomic_DNA"/>
</dbReference>
<keyword evidence="9" id="KW-1185">Reference proteome</keyword>
<dbReference type="OrthoDB" id="9816469at2"/>
<dbReference type="GO" id="GO:0000160">
    <property type="term" value="P:phosphorelay signal transduction system"/>
    <property type="evidence" value="ECO:0007669"/>
    <property type="project" value="InterPro"/>
</dbReference>
<dbReference type="InterPro" id="IPR058245">
    <property type="entry name" value="NreC/VraR/RcsB-like_REC"/>
</dbReference>
<dbReference type="PANTHER" id="PTHR43214">
    <property type="entry name" value="TWO-COMPONENT RESPONSE REGULATOR"/>
    <property type="match status" value="1"/>
</dbReference>
<dbReference type="SUPFAM" id="SSF52172">
    <property type="entry name" value="CheY-like"/>
    <property type="match status" value="1"/>
</dbReference>
<dbReference type="InterPro" id="IPR011006">
    <property type="entry name" value="CheY-like_superfamily"/>
</dbReference>
<dbReference type="SMART" id="SM00421">
    <property type="entry name" value="HTH_LUXR"/>
    <property type="match status" value="1"/>
</dbReference>
<sequence length="212" mass="23360">MRLIKIVLADDHVLVREGMMNVLSVRPEMKVVAQASSAAEVMKIVTSTDIDCLLLDLALPDRDGIDLVKAIRLRHKDLPILILSMYPEEQYAMRALKAGANGYLNKSTTSVELIAAIQKVASKSKYISPKVAELLAEDIGKTSSLVGHEQLSDREYQYMVMAASGLTITEIAEKMALSAKTVSMYRSRALKKMNMRTTAALTNYAIKNNLLA</sequence>
<dbReference type="Pfam" id="PF00072">
    <property type="entry name" value="Response_reg"/>
    <property type="match status" value="1"/>
</dbReference>
<dbReference type="Gene3D" id="3.40.50.2300">
    <property type="match status" value="1"/>
</dbReference>
<evidence type="ECO:0000259" key="6">
    <source>
        <dbReference type="PROSITE" id="PS50043"/>
    </source>
</evidence>
<dbReference type="GO" id="GO:0003677">
    <property type="term" value="F:DNA binding"/>
    <property type="evidence" value="ECO:0007669"/>
    <property type="project" value="UniProtKB-KW"/>
</dbReference>
<gene>
    <name evidence="8" type="ORF">BCM14_2657</name>
</gene>
<dbReference type="RefSeq" id="WP_106228475.1">
    <property type="nucleotide sequence ID" value="NZ_PVTV01000016.1"/>
</dbReference>
<dbReference type="InterPro" id="IPR000792">
    <property type="entry name" value="Tscrpt_reg_LuxR_C"/>
</dbReference>
<reference evidence="8 9" key="1">
    <citation type="submission" date="2018-03" db="EMBL/GenBank/DDBJ databases">
        <title>Genomic Encyclopedia of Type Strains, Phase III (KMG-III): the genomes of soil and plant-associated and newly described type strains.</title>
        <authorList>
            <person name="Whitman W."/>
        </authorList>
    </citation>
    <scope>NUCLEOTIDE SEQUENCE [LARGE SCALE GENOMIC DNA]</scope>
    <source>
        <strain evidence="8 9">MWH-P2sevCIIIb</strain>
    </source>
</reference>
<dbReference type="SMART" id="SM00448">
    <property type="entry name" value="REC"/>
    <property type="match status" value="1"/>
</dbReference>
<dbReference type="CDD" id="cd17535">
    <property type="entry name" value="REC_NarL-like"/>
    <property type="match status" value="1"/>
</dbReference>
<dbReference type="PROSITE" id="PS50043">
    <property type="entry name" value="HTH_LUXR_2"/>
    <property type="match status" value="1"/>
</dbReference>
<name>A0A2T0XD89_9BURK</name>
<dbReference type="CDD" id="cd06170">
    <property type="entry name" value="LuxR_C_like"/>
    <property type="match status" value="1"/>
</dbReference>
<dbReference type="InterPro" id="IPR001789">
    <property type="entry name" value="Sig_transdc_resp-reg_receiver"/>
</dbReference>
<dbReference type="InterPro" id="IPR039420">
    <property type="entry name" value="WalR-like"/>
</dbReference>
<evidence type="ECO:0000256" key="1">
    <source>
        <dbReference type="ARBA" id="ARBA00022553"/>
    </source>
</evidence>
<evidence type="ECO:0000256" key="4">
    <source>
        <dbReference type="ARBA" id="ARBA00023163"/>
    </source>
</evidence>
<evidence type="ECO:0000256" key="5">
    <source>
        <dbReference type="PROSITE-ProRule" id="PRU00169"/>
    </source>
</evidence>
<evidence type="ECO:0000259" key="7">
    <source>
        <dbReference type="PROSITE" id="PS50110"/>
    </source>
</evidence>
<dbReference type="PANTHER" id="PTHR43214:SF41">
    <property type="entry name" value="NITRATE_NITRITE RESPONSE REGULATOR PROTEIN NARP"/>
    <property type="match status" value="1"/>
</dbReference>
<keyword evidence="4" id="KW-0804">Transcription</keyword>
<dbReference type="AlphaFoldDB" id="A0A2T0XD89"/>